<dbReference type="Pfam" id="PF07969">
    <property type="entry name" value="Amidohydro_3"/>
    <property type="match status" value="1"/>
</dbReference>
<keyword evidence="1" id="KW-0732">Signal</keyword>
<dbReference type="Gene3D" id="3.20.20.140">
    <property type="entry name" value="Metal-dependent hydrolases"/>
    <property type="match status" value="1"/>
</dbReference>
<dbReference type="InterPro" id="IPR051781">
    <property type="entry name" value="Metallo-dep_Hydrolase"/>
</dbReference>
<protein>
    <submittedName>
        <fullName evidence="3">Amidohydrolase family protein</fullName>
    </submittedName>
</protein>
<evidence type="ECO:0000256" key="1">
    <source>
        <dbReference type="SAM" id="SignalP"/>
    </source>
</evidence>
<dbReference type="InterPro" id="IPR032466">
    <property type="entry name" value="Metal_Hydrolase"/>
</dbReference>
<sequence length="431" mass="44168">MIRSALFSVTAALALAAPAAAQDFAITNATVATGDGSAPVENATVVVQGGKVVAAGTGVAVPAGVQTIDGRGTWVTPGIFAAATTLGLWDVEAVDESNDSSARGSDFGAALDVAPALNPSSQHVSVARTGGATRASVYSQPTSSIFGGQGAVVDLGADPDMVTRPRAFQMIALGETGARIAGGSRTASFVELAAAMREAREVANGQRDPDDSQLTRQDAEALVAVLNGEQALYVVVDRAADIRQVLGLRSAYPKLRLVLVGAAEGWLAADAIAAAGVPVITDPLDDLPVSFEQLAATQSNVGRMVDAGVKVALGTLDGGTGNQPRNAAQFAGNLVALQKVPRASGLTWGEAFAAISSVPAEIAGFGGRLGVLKPGAMADVVMWDGDPLELSSAPVRVFIDGVEQPLSSHQTRLRDRYRDLDESDLPKAYDW</sequence>
<dbReference type="PANTHER" id="PTHR43135">
    <property type="entry name" value="ALPHA-D-RIBOSE 1-METHYLPHOSPHONATE 5-TRIPHOSPHATE DIPHOSPHATASE"/>
    <property type="match status" value="1"/>
</dbReference>
<reference evidence="3 4" key="1">
    <citation type="submission" date="2022-08" db="EMBL/GenBank/DDBJ databases">
        <title>Polyphasic taxonomy analysis of Qipengyuania sp.RS5-5.</title>
        <authorList>
            <person name="Xamxidin M."/>
            <person name="Wu M."/>
        </authorList>
    </citation>
    <scope>NUCLEOTIDE SEQUENCE [LARGE SCALE GENOMIC DNA]</scope>
    <source>
        <strain evidence="3 4">RS5-5</strain>
    </source>
</reference>
<dbReference type="Gene3D" id="2.30.40.10">
    <property type="entry name" value="Urease, subunit C, domain 1"/>
    <property type="match status" value="2"/>
</dbReference>
<keyword evidence="4" id="KW-1185">Reference proteome</keyword>
<dbReference type="InterPro" id="IPR013108">
    <property type="entry name" value="Amidohydro_3"/>
</dbReference>
<dbReference type="SUPFAM" id="SSF51338">
    <property type="entry name" value="Composite domain of metallo-dependent hydrolases"/>
    <property type="match status" value="1"/>
</dbReference>
<organism evidence="3 4">
    <name type="scientific">Parerythrobacter lacustris</name>
    <dbReference type="NCBI Taxonomy" id="2969984"/>
    <lineage>
        <taxon>Bacteria</taxon>
        <taxon>Pseudomonadati</taxon>
        <taxon>Pseudomonadota</taxon>
        <taxon>Alphaproteobacteria</taxon>
        <taxon>Sphingomonadales</taxon>
        <taxon>Erythrobacteraceae</taxon>
        <taxon>Parerythrobacter</taxon>
    </lineage>
</organism>
<dbReference type="Proteomes" id="UP001206067">
    <property type="component" value="Unassembled WGS sequence"/>
</dbReference>
<comment type="caution">
    <text evidence="3">The sequence shown here is derived from an EMBL/GenBank/DDBJ whole genome shotgun (WGS) entry which is preliminary data.</text>
</comment>
<gene>
    <name evidence="3" type="ORF">NSO95_00385</name>
</gene>
<dbReference type="SUPFAM" id="SSF51556">
    <property type="entry name" value="Metallo-dependent hydrolases"/>
    <property type="match status" value="1"/>
</dbReference>
<feature type="domain" description="Amidohydrolase 3" evidence="2">
    <location>
        <begin position="292"/>
        <end position="397"/>
    </location>
</feature>
<dbReference type="InterPro" id="IPR011059">
    <property type="entry name" value="Metal-dep_hydrolase_composite"/>
</dbReference>
<proteinExistence type="predicted"/>
<evidence type="ECO:0000259" key="2">
    <source>
        <dbReference type="Pfam" id="PF07969"/>
    </source>
</evidence>
<evidence type="ECO:0000313" key="4">
    <source>
        <dbReference type="Proteomes" id="UP001206067"/>
    </source>
</evidence>
<dbReference type="RefSeq" id="WP_257594151.1">
    <property type="nucleotide sequence ID" value="NZ_JANKHH010000001.1"/>
</dbReference>
<dbReference type="EMBL" id="JANKHH010000001">
    <property type="protein sequence ID" value="MCR2832386.1"/>
    <property type="molecule type" value="Genomic_DNA"/>
</dbReference>
<name>A0ABT1XL50_9SPHN</name>
<evidence type="ECO:0000313" key="3">
    <source>
        <dbReference type="EMBL" id="MCR2832386.1"/>
    </source>
</evidence>
<accession>A0ABT1XL50</accession>
<feature type="chain" id="PRO_5046074461" evidence="1">
    <location>
        <begin position="22"/>
        <end position="431"/>
    </location>
</feature>
<feature type="signal peptide" evidence="1">
    <location>
        <begin position="1"/>
        <end position="21"/>
    </location>
</feature>
<dbReference type="PANTHER" id="PTHR43135:SF3">
    <property type="entry name" value="ALPHA-D-RIBOSE 1-METHYLPHOSPHONATE 5-TRIPHOSPHATE DIPHOSPHATASE"/>
    <property type="match status" value="1"/>
</dbReference>